<feature type="domain" description="EF-hand" evidence="2">
    <location>
        <begin position="15"/>
        <end position="50"/>
    </location>
</feature>
<dbReference type="Pfam" id="PF13499">
    <property type="entry name" value="EF-hand_7"/>
    <property type="match status" value="1"/>
</dbReference>
<dbReference type="PROSITE" id="PS50222">
    <property type="entry name" value="EF_HAND_2"/>
    <property type="match status" value="2"/>
</dbReference>
<keyword evidence="4" id="KW-1185">Reference proteome</keyword>
<feature type="signal peptide" evidence="1">
    <location>
        <begin position="1"/>
        <end position="20"/>
    </location>
</feature>
<dbReference type="InterPro" id="IPR011992">
    <property type="entry name" value="EF-hand-dom_pair"/>
</dbReference>
<dbReference type="Proteomes" id="UP001248581">
    <property type="component" value="Chromosome"/>
</dbReference>
<feature type="chain" id="PRO_5047116907" evidence="1">
    <location>
        <begin position="21"/>
        <end position="96"/>
    </location>
</feature>
<dbReference type="SUPFAM" id="SSF47473">
    <property type="entry name" value="EF-hand"/>
    <property type="match status" value="1"/>
</dbReference>
<gene>
    <name evidence="3" type="ORF">RI845_02995</name>
</gene>
<evidence type="ECO:0000256" key="1">
    <source>
        <dbReference type="SAM" id="SignalP"/>
    </source>
</evidence>
<evidence type="ECO:0000313" key="4">
    <source>
        <dbReference type="Proteomes" id="UP001248581"/>
    </source>
</evidence>
<dbReference type="PROSITE" id="PS00018">
    <property type="entry name" value="EF_HAND_1"/>
    <property type="match status" value="1"/>
</dbReference>
<dbReference type="RefSeq" id="WP_348388275.1">
    <property type="nucleotide sequence ID" value="NZ_CP134146.1"/>
</dbReference>
<sequence length="96" mass="11059">MKAKMFTVAALLTLSFSASANDYFNSFDVDKNGYIDINEHKQMSKGWMDKKGIKDEKLRAKYNQGGFDKKDANKDGKLTLEEFKKAQKKKKKNKNK</sequence>
<protein>
    <submittedName>
        <fullName evidence="3">EF-hand domain-containing protein</fullName>
    </submittedName>
</protein>
<organism evidence="3 4">
    <name type="scientific">Thalassotalea nanhaiensis</name>
    <dbReference type="NCBI Taxonomy" id="3065648"/>
    <lineage>
        <taxon>Bacteria</taxon>
        <taxon>Pseudomonadati</taxon>
        <taxon>Pseudomonadota</taxon>
        <taxon>Gammaproteobacteria</taxon>
        <taxon>Alteromonadales</taxon>
        <taxon>Colwelliaceae</taxon>
        <taxon>Thalassotalea</taxon>
    </lineage>
</organism>
<evidence type="ECO:0000313" key="3">
    <source>
        <dbReference type="EMBL" id="WNC69131.1"/>
    </source>
</evidence>
<dbReference type="EMBL" id="CP134146">
    <property type="protein sequence ID" value="WNC69131.1"/>
    <property type="molecule type" value="Genomic_DNA"/>
</dbReference>
<dbReference type="InterPro" id="IPR018247">
    <property type="entry name" value="EF_Hand_1_Ca_BS"/>
</dbReference>
<reference evidence="4" key="1">
    <citation type="submission" date="2023-09" db="EMBL/GenBank/DDBJ databases">
        <authorList>
            <person name="Li S."/>
            <person name="Li X."/>
            <person name="Zhang C."/>
            <person name="Zhao Z."/>
        </authorList>
    </citation>
    <scope>NUCLEOTIDE SEQUENCE [LARGE SCALE GENOMIC DNA]</scope>
    <source>
        <strain evidence="4">SQ345</strain>
    </source>
</reference>
<accession>A0ABY9TK92</accession>
<keyword evidence="1" id="KW-0732">Signal</keyword>
<name>A0ABY9TK92_9GAMM</name>
<feature type="domain" description="EF-hand" evidence="2">
    <location>
        <begin position="67"/>
        <end position="93"/>
    </location>
</feature>
<dbReference type="Gene3D" id="1.10.238.10">
    <property type="entry name" value="EF-hand"/>
    <property type="match status" value="1"/>
</dbReference>
<evidence type="ECO:0000259" key="2">
    <source>
        <dbReference type="PROSITE" id="PS50222"/>
    </source>
</evidence>
<proteinExistence type="predicted"/>
<dbReference type="InterPro" id="IPR002048">
    <property type="entry name" value="EF_hand_dom"/>
</dbReference>